<dbReference type="InterPro" id="IPR011050">
    <property type="entry name" value="Pectin_lyase_fold/virulence"/>
</dbReference>
<feature type="signal peptide" evidence="2">
    <location>
        <begin position="1"/>
        <end position="18"/>
    </location>
</feature>
<dbReference type="RefSeq" id="WP_104228472.1">
    <property type="nucleotide sequence ID" value="NZ_PSNW01000001.1"/>
</dbReference>
<evidence type="ECO:0000313" key="4">
    <source>
        <dbReference type="Proteomes" id="UP000238220"/>
    </source>
</evidence>
<protein>
    <recommendedName>
        <fullName evidence="5">Right handed beta helix domain-containing protein</fullName>
    </recommendedName>
</protein>
<proteinExistence type="predicted"/>
<gene>
    <name evidence="3" type="ORF">C3942_01030</name>
</gene>
<feature type="chain" id="PRO_5015397733" description="Right handed beta helix domain-containing protein" evidence="2">
    <location>
        <begin position="19"/>
        <end position="583"/>
    </location>
</feature>
<dbReference type="SUPFAM" id="SSF51126">
    <property type="entry name" value="Pectin lyase-like"/>
    <property type="match status" value="1"/>
</dbReference>
<accession>A0A2S5TKH5</accession>
<evidence type="ECO:0000256" key="2">
    <source>
        <dbReference type="SAM" id="SignalP"/>
    </source>
</evidence>
<dbReference type="EMBL" id="PSNW01000001">
    <property type="protein sequence ID" value="PPE75506.1"/>
    <property type="molecule type" value="Genomic_DNA"/>
</dbReference>
<evidence type="ECO:0000256" key="1">
    <source>
        <dbReference type="SAM" id="MobiDB-lite"/>
    </source>
</evidence>
<dbReference type="OrthoDB" id="7057063at2"/>
<feature type="region of interest" description="Disordered" evidence="1">
    <location>
        <begin position="559"/>
        <end position="583"/>
    </location>
</feature>
<dbReference type="AlphaFoldDB" id="A0A2S5TKH5"/>
<dbReference type="PROSITE" id="PS51257">
    <property type="entry name" value="PROKAR_LIPOPROTEIN"/>
    <property type="match status" value="1"/>
</dbReference>
<name>A0A2S5TKH5_9GAMM</name>
<organism evidence="3 4">
    <name type="scientific">Solimonas fluminis</name>
    <dbReference type="NCBI Taxonomy" id="2086571"/>
    <lineage>
        <taxon>Bacteria</taxon>
        <taxon>Pseudomonadati</taxon>
        <taxon>Pseudomonadota</taxon>
        <taxon>Gammaproteobacteria</taxon>
        <taxon>Nevskiales</taxon>
        <taxon>Nevskiaceae</taxon>
        <taxon>Solimonas</taxon>
    </lineage>
</organism>
<sequence>MKSALWFLPLLLLAGCGAGSGSNDEAVVSSGKTLYVSAEAPEGGDGSRQRPFSSLAELERASAPGDTLVVLPAPLGMAPLEGGIALQHGQRLIGGGPAVVRKRSDAAVAGVSELASLPRIANSNPLRQRGDAVRLAPSSEVRNLVIASASRGGIYGINVPGAVIRGNDVSGYNTRCAVGFTVERFTAPTRLPYFGVPLVLPAGWAGIMVDADEGEGEVSILDNHVHHAACGNGIDLRIKGSADYRADISGNFVTELHKGPLGETQEFHLVHAITTQITGNARLEAMSVNNKQTFIGGPGADCEGLFMNLADNALARWTIDRNVFEHGIGGFSCNGMEAVISHGPAHGEMRINDSSFVDNPGDMLQQDNLGSGSTLILELDRVIVRDTTERPGSPDAQPLPFNLGECILVGSDGADNTTVLRVRDSDFSNCNNGLTILSGVSLLNGGLSDGLIDVEVVDSSFRNNAYSNLVVGVIAPLRELRLRVESSDFRGAGDSALAFKKINLGRIETASVDFGGGALGSRGGNCIAGRARHDATTEGLDVLLRGNWWGRAGGPDGARLSERRGSLDTGAPLGKAPSRCGVP</sequence>
<keyword evidence="2" id="KW-0732">Signal</keyword>
<evidence type="ECO:0000313" key="3">
    <source>
        <dbReference type="EMBL" id="PPE75506.1"/>
    </source>
</evidence>
<comment type="caution">
    <text evidence="3">The sequence shown here is derived from an EMBL/GenBank/DDBJ whole genome shotgun (WGS) entry which is preliminary data.</text>
</comment>
<keyword evidence="4" id="KW-1185">Reference proteome</keyword>
<dbReference type="Proteomes" id="UP000238220">
    <property type="component" value="Unassembled WGS sequence"/>
</dbReference>
<reference evidence="3 4" key="1">
    <citation type="submission" date="2018-02" db="EMBL/GenBank/DDBJ databases">
        <title>Genome sequencing of Solimonas sp. HR-BB.</title>
        <authorList>
            <person name="Lee Y."/>
            <person name="Jeon C.O."/>
        </authorList>
    </citation>
    <scope>NUCLEOTIDE SEQUENCE [LARGE SCALE GENOMIC DNA]</scope>
    <source>
        <strain evidence="3 4">HR-BB</strain>
    </source>
</reference>
<evidence type="ECO:0008006" key="5">
    <source>
        <dbReference type="Google" id="ProtNLM"/>
    </source>
</evidence>